<name>A0A9Q0AK46_9PEZI</name>
<dbReference type="PANTHER" id="PTHR13073">
    <property type="entry name" value="BLOC-1 COMPLEX SUBUNIT 1"/>
    <property type="match status" value="1"/>
</dbReference>
<feature type="compositionally biased region" description="Basic and acidic residues" evidence="3">
    <location>
        <begin position="507"/>
        <end position="520"/>
    </location>
</feature>
<dbReference type="AlphaFoldDB" id="A0A9Q0AK46"/>
<evidence type="ECO:0000256" key="2">
    <source>
        <dbReference type="ARBA" id="ARBA00019577"/>
    </source>
</evidence>
<keyword evidence="5" id="KW-1185">Reference proteome</keyword>
<dbReference type="PANTHER" id="PTHR13073:SF0">
    <property type="entry name" value="BIOGENESIS OF LYSOSOME-RELATED ORGANELLES COMPLEX 1 SUBUNIT 1"/>
    <property type="match status" value="1"/>
</dbReference>
<feature type="compositionally biased region" description="Gly residues" evidence="3">
    <location>
        <begin position="44"/>
        <end position="56"/>
    </location>
</feature>
<feature type="compositionally biased region" description="Gly residues" evidence="3">
    <location>
        <begin position="307"/>
        <end position="317"/>
    </location>
</feature>
<reference evidence="4" key="1">
    <citation type="submission" date="2021-03" db="EMBL/GenBank/DDBJ databases">
        <title>Revisited historic fungal species revealed as producer of novel bioactive compounds through whole genome sequencing and comparative genomics.</title>
        <authorList>
            <person name="Vignolle G.A."/>
            <person name="Hochenegger N."/>
            <person name="Mach R.L."/>
            <person name="Mach-Aigner A.R."/>
            <person name="Javad Rahimi M."/>
            <person name="Salim K.A."/>
            <person name="Chan C.M."/>
            <person name="Lim L.B.L."/>
            <person name="Cai F."/>
            <person name="Druzhinina I.S."/>
            <person name="U'Ren J.M."/>
            <person name="Derntl C."/>
        </authorList>
    </citation>
    <scope>NUCLEOTIDE SEQUENCE</scope>
    <source>
        <strain evidence="4">TUCIM 5799</strain>
    </source>
</reference>
<feature type="region of interest" description="Disordered" evidence="3">
    <location>
        <begin position="287"/>
        <end position="362"/>
    </location>
</feature>
<gene>
    <name evidence="4" type="ORF">JX265_011974</name>
</gene>
<evidence type="ECO:0000313" key="4">
    <source>
        <dbReference type="EMBL" id="KAI1855891.1"/>
    </source>
</evidence>
<dbReference type="Proteomes" id="UP000829685">
    <property type="component" value="Unassembled WGS sequence"/>
</dbReference>
<dbReference type="Pfam" id="PF06320">
    <property type="entry name" value="GCN5L1"/>
    <property type="match status" value="1"/>
</dbReference>
<protein>
    <recommendedName>
        <fullName evidence="2">Biogenesis of lysosome-related organelles complex 1 subunit 1</fullName>
    </recommendedName>
</protein>
<dbReference type="InterPro" id="IPR009395">
    <property type="entry name" value="BLOC1S1"/>
</dbReference>
<feature type="compositionally biased region" description="Low complexity" evidence="3">
    <location>
        <begin position="287"/>
        <end position="298"/>
    </location>
</feature>
<dbReference type="GO" id="GO:0016197">
    <property type="term" value="P:endosomal transport"/>
    <property type="evidence" value="ECO:0007669"/>
    <property type="project" value="TreeGrafter"/>
</dbReference>
<sequence length="527" mass="52804">MSFASASTGAGPGPISSTPASSASGPASATPSASTSPSVNAAGAGTGAGALAGAAGGSSIDDNRNASNTSLTSSSSPSFPTPATATTPSAATASPAVPSSSTSSSLFRTQAAPGPGPASQQYQQQQQQQQHAHAAQQLTPRTPTTASTSLTTNPVLHPNLPSPSSPQHTAQARAALVGTIENLLDSELQSRAGLLHQNARALEAQERDVAKATEALRRENDKLVKVVKEGSRRVLETGNVQNWAEVLERDFLVLEDTLRQVRRGDGSAAGCSDPDCSGCSCGSASASASWSGSEAGGSRRAILDQGPGPGTAAGGGDTVEDVIVGGAAAAGTSEAMDVDTEDTGKKTPEPGERDGTFASVGNAIAASISEAMATAMGDVATPPESRLPSASPGLEPEARDKGKQAEGVGDNDVPELSQMQVDSEDGHNGQEACTLGDTDVKALEAIDLGLEPALGGASAMKTTPDSTAHHQEPGPNIAPGAEADILGEDSMDVDDRGGAEQPGQEPSRLDETAGRQELPVREATVAV</sequence>
<comment type="caution">
    <text evidence="4">The sequence shown here is derived from an EMBL/GenBank/DDBJ whole genome shotgun (WGS) entry which is preliminary data.</text>
</comment>
<comment type="similarity">
    <text evidence="1">Belongs to the BLOC1S1 family.</text>
</comment>
<evidence type="ECO:0000313" key="5">
    <source>
        <dbReference type="Proteomes" id="UP000829685"/>
    </source>
</evidence>
<feature type="compositionally biased region" description="Basic and acidic residues" evidence="3">
    <location>
        <begin position="342"/>
        <end position="355"/>
    </location>
</feature>
<proteinExistence type="inferred from homology"/>
<feature type="region of interest" description="Disordered" evidence="3">
    <location>
        <begin position="1"/>
        <end position="171"/>
    </location>
</feature>
<organism evidence="4 5">
    <name type="scientific">Neoarthrinium moseri</name>
    <dbReference type="NCBI Taxonomy" id="1658444"/>
    <lineage>
        <taxon>Eukaryota</taxon>
        <taxon>Fungi</taxon>
        <taxon>Dikarya</taxon>
        <taxon>Ascomycota</taxon>
        <taxon>Pezizomycotina</taxon>
        <taxon>Sordariomycetes</taxon>
        <taxon>Xylariomycetidae</taxon>
        <taxon>Amphisphaeriales</taxon>
        <taxon>Apiosporaceae</taxon>
        <taxon>Neoarthrinium</taxon>
    </lineage>
</organism>
<accession>A0A9Q0AK46</accession>
<feature type="region of interest" description="Disordered" evidence="3">
    <location>
        <begin position="455"/>
        <end position="527"/>
    </location>
</feature>
<evidence type="ECO:0000256" key="1">
    <source>
        <dbReference type="ARBA" id="ARBA00007133"/>
    </source>
</evidence>
<feature type="region of interest" description="Disordered" evidence="3">
    <location>
        <begin position="374"/>
        <end position="435"/>
    </location>
</feature>
<feature type="compositionally biased region" description="Low complexity" evidence="3">
    <location>
        <begin position="1"/>
        <end position="43"/>
    </location>
</feature>
<feature type="compositionally biased region" description="Low complexity" evidence="3">
    <location>
        <begin position="66"/>
        <end position="152"/>
    </location>
</feature>
<dbReference type="EMBL" id="JAFIMR010000048">
    <property type="protein sequence ID" value="KAI1855891.1"/>
    <property type="molecule type" value="Genomic_DNA"/>
</dbReference>
<evidence type="ECO:0000256" key="3">
    <source>
        <dbReference type="SAM" id="MobiDB-lite"/>
    </source>
</evidence>
<dbReference type="GO" id="GO:0031083">
    <property type="term" value="C:BLOC-1 complex"/>
    <property type="evidence" value="ECO:0007669"/>
    <property type="project" value="InterPro"/>
</dbReference>